<keyword evidence="2" id="KW-0808">Transferase</keyword>
<dbReference type="EMBL" id="JBEXRX010000116">
    <property type="protein sequence ID" value="MEU0155588.1"/>
    <property type="molecule type" value="Genomic_DNA"/>
</dbReference>
<organism evidence="2 3">
    <name type="scientific">Micromonospora fulviviridis</name>
    <dbReference type="NCBI Taxonomy" id="47860"/>
    <lineage>
        <taxon>Bacteria</taxon>
        <taxon>Bacillati</taxon>
        <taxon>Actinomycetota</taxon>
        <taxon>Actinomycetes</taxon>
        <taxon>Micromonosporales</taxon>
        <taxon>Micromonosporaceae</taxon>
        <taxon>Micromonospora</taxon>
    </lineage>
</organism>
<protein>
    <submittedName>
        <fullName evidence="2">Glycosyltransferase</fullName>
        <ecNumber evidence="2">2.4.-.-</ecNumber>
    </submittedName>
</protein>
<dbReference type="Pfam" id="PF00535">
    <property type="entry name" value="Glycos_transf_2"/>
    <property type="match status" value="1"/>
</dbReference>
<dbReference type="Proteomes" id="UP001550348">
    <property type="component" value="Unassembled WGS sequence"/>
</dbReference>
<accession>A0ABV2VS08</accession>
<dbReference type="RefSeq" id="WP_355667170.1">
    <property type="nucleotide sequence ID" value="NZ_JBEXRX010000116.1"/>
</dbReference>
<keyword evidence="3" id="KW-1185">Reference proteome</keyword>
<dbReference type="GO" id="GO:0016757">
    <property type="term" value="F:glycosyltransferase activity"/>
    <property type="evidence" value="ECO:0007669"/>
    <property type="project" value="UniProtKB-KW"/>
</dbReference>
<keyword evidence="2" id="KW-0328">Glycosyltransferase</keyword>
<feature type="domain" description="Glycosyltransferase 2-like" evidence="1">
    <location>
        <begin position="12"/>
        <end position="131"/>
    </location>
</feature>
<dbReference type="SUPFAM" id="SSF53448">
    <property type="entry name" value="Nucleotide-diphospho-sugar transferases"/>
    <property type="match status" value="1"/>
</dbReference>
<dbReference type="InterPro" id="IPR029044">
    <property type="entry name" value="Nucleotide-diphossugar_trans"/>
</dbReference>
<dbReference type="EC" id="2.4.-.-" evidence="2"/>
<dbReference type="PANTHER" id="PTHR43685:SF3">
    <property type="entry name" value="SLR2126 PROTEIN"/>
    <property type="match status" value="1"/>
</dbReference>
<reference evidence="2 3" key="1">
    <citation type="submission" date="2024-06" db="EMBL/GenBank/DDBJ databases">
        <title>The Natural Products Discovery Center: Release of the First 8490 Sequenced Strains for Exploring Actinobacteria Biosynthetic Diversity.</title>
        <authorList>
            <person name="Kalkreuter E."/>
            <person name="Kautsar S.A."/>
            <person name="Yang D."/>
            <person name="Bader C.D."/>
            <person name="Teijaro C.N."/>
            <person name="Fluegel L."/>
            <person name="Davis C.M."/>
            <person name="Simpson J.R."/>
            <person name="Lauterbach L."/>
            <person name="Steele A.D."/>
            <person name="Gui C."/>
            <person name="Meng S."/>
            <person name="Li G."/>
            <person name="Viehrig K."/>
            <person name="Ye F."/>
            <person name="Su P."/>
            <person name="Kiefer A.F."/>
            <person name="Nichols A."/>
            <person name="Cepeda A.J."/>
            <person name="Yan W."/>
            <person name="Fan B."/>
            <person name="Jiang Y."/>
            <person name="Adhikari A."/>
            <person name="Zheng C.-J."/>
            <person name="Schuster L."/>
            <person name="Cowan T.M."/>
            <person name="Smanski M.J."/>
            <person name="Chevrette M.G."/>
            <person name="De Carvalho L.P.S."/>
            <person name="Shen B."/>
        </authorList>
    </citation>
    <scope>NUCLEOTIDE SEQUENCE [LARGE SCALE GENOMIC DNA]</scope>
    <source>
        <strain evidence="2 3">NPDC006286</strain>
    </source>
</reference>
<dbReference type="PANTHER" id="PTHR43685">
    <property type="entry name" value="GLYCOSYLTRANSFERASE"/>
    <property type="match status" value="1"/>
</dbReference>
<evidence type="ECO:0000259" key="1">
    <source>
        <dbReference type="Pfam" id="PF00535"/>
    </source>
</evidence>
<name>A0ABV2VS08_9ACTN</name>
<dbReference type="InterPro" id="IPR050834">
    <property type="entry name" value="Glycosyltransf_2"/>
</dbReference>
<proteinExistence type="predicted"/>
<sequence length="462" mass="50055">MSLQTTGTPELSVVMPTFQDAQCLELTLRALTRQTLPPERFEVIVVRDGGSPAGYAEALAAGAGLRLRLVEFPERRGRAAARNEGVRHASAPLLVFLDADSYALPDLLERHLAHHAAPGGPAVLIGRRDEIGMAHLPAVLAGAGPSALPRTYPHGGDMRFPDGAPDDDRDWLRLGWALAYTHNISLPRAPFDEIGGYREEFGLSYGMEDIELFYRVDRHLPPGVNFAFDDGARVVHLPHHKDIGRNWAEMMANTRTLVTLYPCLEWEFLSVIVGHEATRRILHYRSLVDECVRRSSCAIGPAFARLADRLPGPRVLWVGTGSDRVDLPAAALTYDYAAPPGPTNFHLVGIAPPIPPGSLDAVVSVDFWRHLLWPELCQFVKASALLAGEVHLVATGDTAPGMCVADAATTEYLRRALAAEYTAELHDVDGLGRVLSLRPRPPAADPAAPGLPAAHEAAYAPA</sequence>
<evidence type="ECO:0000313" key="2">
    <source>
        <dbReference type="EMBL" id="MEU0155588.1"/>
    </source>
</evidence>
<dbReference type="Gene3D" id="3.90.550.10">
    <property type="entry name" value="Spore Coat Polysaccharide Biosynthesis Protein SpsA, Chain A"/>
    <property type="match status" value="1"/>
</dbReference>
<dbReference type="InterPro" id="IPR001173">
    <property type="entry name" value="Glyco_trans_2-like"/>
</dbReference>
<evidence type="ECO:0000313" key="3">
    <source>
        <dbReference type="Proteomes" id="UP001550348"/>
    </source>
</evidence>
<gene>
    <name evidence="2" type="ORF">ABZ071_27550</name>
</gene>
<comment type="caution">
    <text evidence="2">The sequence shown here is derived from an EMBL/GenBank/DDBJ whole genome shotgun (WGS) entry which is preliminary data.</text>
</comment>